<name>A0A6J6BFP2_9ZZZZ</name>
<protein>
    <submittedName>
        <fullName evidence="2">Unannotated protein</fullName>
    </submittedName>
</protein>
<feature type="compositionally biased region" description="Polar residues" evidence="1">
    <location>
        <begin position="1"/>
        <end position="25"/>
    </location>
</feature>
<dbReference type="EMBL" id="CAEZUW010000138">
    <property type="protein sequence ID" value="CAB4617991.1"/>
    <property type="molecule type" value="Genomic_DNA"/>
</dbReference>
<dbReference type="AlphaFoldDB" id="A0A6J6BFP2"/>
<feature type="region of interest" description="Disordered" evidence="1">
    <location>
        <begin position="1"/>
        <end position="32"/>
    </location>
</feature>
<reference evidence="2" key="1">
    <citation type="submission" date="2020-05" db="EMBL/GenBank/DDBJ databases">
        <authorList>
            <person name="Chiriac C."/>
            <person name="Salcher M."/>
            <person name="Ghai R."/>
            <person name="Kavagutti S V."/>
        </authorList>
    </citation>
    <scope>NUCLEOTIDE SEQUENCE</scope>
</reference>
<evidence type="ECO:0000256" key="1">
    <source>
        <dbReference type="SAM" id="MobiDB-lite"/>
    </source>
</evidence>
<dbReference type="EMBL" id="CAEZSH010000055">
    <property type="protein sequence ID" value="CAB4537756.1"/>
    <property type="molecule type" value="Genomic_DNA"/>
</dbReference>
<accession>A0A6J6BFP2</accession>
<proteinExistence type="predicted"/>
<evidence type="ECO:0000313" key="2">
    <source>
        <dbReference type="EMBL" id="CAB4537756.1"/>
    </source>
</evidence>
<organism evidence="2">
    <name type="scientific">freshwater metagenome</name>
    <dbReference type="NCBI Taxonomy" id="449393"/>
    <lineage>
        <taxon>unclassified sequences</taxon>
        <taxon>metagenomes</taxon>
        <taxon>ecological metagenomes</taxon>
    </lineage>
</organism>
<gene>
    <name evidence="2" type="ORF">UFOPK1410_00555</name>
    <name evidence="3" type="ORF">UFOPK1855_00814</name>
</gene>
<evidence type="ECO:0000313" key="3">
    <source>
        <dbReference type="EMBL" id="CAB4617991.1"/>
    </source>
</evidence>
<sequence length="65" mass="6702">MVSDTNSDARSAIANVNENGLNSSPTKPPTKAIGKNTATVVIVAAVIAPETSFTAFRTAFFFGSP</sequence>